<accession>A0A8C4RA32</accession>
<dbReference type="InterPro" id="IPR056593">
    <property type="entry name" value="ANK_LRRK2"/>
</dbReference>
<organism evidence="4 5">
    <name type="scientific">Eptatretus burgeri</name>
    <name type="common">Inshore hagfish</name>
    <dbReference type="NCBI Taxonomy" id="7764"/>
    <lineage>
        <taxon>Eukaryota</taxon>
        <taxon>Metazoa</taxon>
        <taxon>Chordata</taxon>
        <taxon>Craniata</taxon>
        <taxon>Vertebrata</taxon>
        <taxon>Cyclostomata</taxon>
        <taxon>Myxini</taxon>
        <taxon>Myxiniformes</taxon>
        <taxon>Myxinidae</taxon>
        <taxon>Eptatretinae</taxon>
        <taxon>Eptatretus</taxon>
    </lineage>
</organism>
<dbReference type="SUPFAM" id="SSF48371">
    <property type="entry name" value="ARM repeat"/>
    <property type="match status" value="2"/>
</dbReference>
<evidence type="ECO:0000256" key="1">
    <source>
        <dbReference type="ARBA" id="ARBA00022737"/>
    </source>
</evidence>
<reference evidence="4" key="1">
    <citation type="submission" date="2025-08" db="UniProtKB">
        <authorList>
            <consortium name="Ensembl"/>
        </authorList>
    </citation>
    <scope>IDENTIFICATION</scope>
</reference>
<proteinExistence type="predicted"/>
<dbReference type="InterPro" id="IPR016024">
    <property type="entry name" value="ARM-type_fold"/>
</dbReference>
<evidence type="ECO:0000313" key="5">
    <source>
        <dbReference type="Proteomes" id="UP000694388"/>
    </source>
</evidence>
<dbReference type="GeneTree" id="ENSGT00940000168579"/>
<dbReference type="PANTHER" id="PTHR22895">
    <property type="entry name" value="ARMADILLO REPEAT-CONTAINING PROTEIN 6"/>
    <property type="match status" value="1"/>
</dbReference>
<reference evidence="4" key="2">
    <citation type="submission" date="2025-09" db="UniProtKB">
        <authorList>
            <consortium name="Ensembl"/>
        </authorList>
    </citation>
    <scope>IDENTIFICATION</scope>
</reference>
<dbReference type="InterPro" id="IPR056597">
    <property type="entry name" value="ARM_LRRK2"/>
</dbReference>
<dbReference type="Ensembl" id="ENSEBUT00000027655.1">
    <property type="protein sequence ID" value="ENSEBUP00000027079.1"/>
    <property type="gene ID" value="ENSEBUG00000016637.1"/>
</dbReference>
<name>A0A8C4RA32_EPTBU</name>
<dbReference type="AlphaFoldDB" id="A0A8C4RA32"/>
<evidence type="ECO:0000313" key="4">
    <source>
        <dbReference type="Ensembl" id="ENSEBUP00000027079.1"/>
    </source>
</evidence>
<keyword evidence="1" id="KW-0677">Repeat</keyword>
<sequence length="887" mass="97953">MVLPMSRPRATPGLLTSLTWLRADQNPSGVARTLRRLLSTPRESELLDNEEITNNLLRILETFSGHADIEKMALCLLCRVLNPDHFVLNKSRRSNAGDFADHCAPRTILKLLTNYILEAEIPAMGIQVLSFLCKSEVFLGLILQYPVDVFTAVVVMMKTFPNNETIQGRSCMFLNMFLQKVPECELALFVENEDHLVLTAAVRGFAHHPAIVCEALSALRILALVDDNQELFMSSSERFYQLAVQAMEVTDSAPVATAACCLLIALSRRGFGKLLVLHEVPGVVLAVLRNHAHDGTLQSTALNCLSKLAGAISKLEEDGIRESWWWVTEASQALTLHRNNSLVQKSTCEALVTFFHEWPAEVYRARAAGQWLSLPSDVYLTMLVYEDDVDVFCTALKALVYIIKDSVPARRALTMQGAHTFLLGWMSRHKMRLEAQEAVCRALGVLLRGSAVMVEDLSGALSRITFAMLQYKSMAAMQHAALQALFAFCSQCEATVCHENDTGNGNMLENSPDDCKVSPSTLLLDHASYQKVVKKQYLVEGIPRFTLQAMNTFIWDGGIQHEGLGMLWALSSAEGALEIFLVLGGLDSVLHAMQTHPSDKGIQVLCLKLLEVLIPLRKWGRTVVSLLAELVTHVMRLYPDDVEINVQACKAALVLMRRGSSGLQALVQQTFHSCILHHLRQIHLQPGQELLELSARCIAVLTLHQDFVDQILLEACVEGDADVAECFLLLGANVNQTAGHAGILCMVCERGDVHLAQRLLTFHFPESELRIALTRCLQHGPMELVGSLLCKLGLDATSGVISLAGLQLDNLHPDWLGPLLVPEAKPHLETTSIGKAIAKEILQQRILSEKAEWTMGMKENLEEEVEEEDGGGYLIDGNDTVYAGIVV</sequence>
<dbReference type="Gene3D" id="1.25.10.10">
    <property type="entry name" value="Leucine-rich Repeat Variant"/>
    <property type="match status" value="2"/>
</dbReference>
<keyword evidence="5" id="KW-1185">Reference proteome</keyword>
<feature type="domain" description="LRRK2 ARM repeat" evidence="2">
    <location>
        <begin position="37"/>
        <end position="647"/>
    </location>
</feature>
<dbReference type="Proteomes" id="UP000694388">
    <property type="component" value="Unplaced"/>
</dbReference>
<protein>
    <submittedName>
        <fullName evidence="4">Uncharacterized protein</fullName>
    </submittedName>
</protein>
<evidence type="ECO:0000259" key="3">
    <source>
        <dbReference type="Pfam" id="PF23745"/>
    </source>
</evidence>
<dbReference type="Pfam" id="PF23744">
    <property type="entry name" value="ARM_LRRK2"/>
    <property type="match status" value="1"/>
</dbReference>
<dbReference type="InterPro" id="IPR011989">
    <property type="entry name" value="ARM-like"/>
</dbReference>
<evidence type="ECO:0000259" key="2">
    <source>
        <dbReference type="Pfam" id="PF23744"/>
    </source>
</evidence>
<dbReference type="Pfam" id="PF23745">
    <property type="entry name" value="ANK_LRRK2"/>
    <property type="match status" value="1"/>
</dbReference>
<feature type="domain" description="LRRK2 ANK repeat" evidence="3">
    <location>
        <begin position="681"/>
        <end position="806"/>
    </location>
</feature>
<dbReference type="PANTHER" id="PTHR22895:SF0">
    <property type="entry name" value="ARMADILLO REPEAT-CONTAINING PROTEIN 6"/>
    <property type="match status" value="1"/>
</dbReference>